<feature type="domain" description="Myb-like" evidence="1">
    <location>
        <begin position="174"/>
        <end position="230"/>
    </location>
</feature>
<evidence type="ECO:0008006" key="5">
    <source>
        <dbReference type="Google" id="ProtNLM"/>
    </source>
</evidence>
<comment type="caution">
    <text evidence="3">The sequence shown here is derived from an EMBL/GenBank/DDBJ whole genome shotgun (WGS) entry which is preliminary data.</text>
</comment>
<organism evidence="3 4">
    <name type="scientific">Paramecium primaurelia</name>
    <dbReference type="NCBI Taxonomy" id="5886"/>
    <lineage>
        <taxon>Eukaryota</taxon>
        <taxon>Sar</taxon>
        <taxon>Alveolata</taxon>
        <taxon>Ciliophora</taxon>
        <taxon>Intramacronucleata</taxon>
        <taxon>Oligohymenophorea</taxon>
        <taxon>Peniculida</taxon>
        <taxon>Parameciidae</taxon>
        <taxon>Paramecium</taxon>
    </lineage>
</organism>
<dbReference type="Pfam" id="PF13921">
    <property type="entry name" value="Myb_DNA-bind_6"/>
    <property type="match status" value="1"/>
</dbReference>
<dbReference type="GO" id="GO:0000978">
    <property type="term" value="F:RNA polymerase II cis-regulatory region sequence-specific DNA binding"/>
    <property type="evidence" value="ECO:0007669"/>
    <property type="project" value="TreeGrafter"/>
</dbReference>
<protein>
    <recommendedName>
        <fullName evidence="5">Myb-like DNA-binding domain containing protein</fullName>
    </recommendedName>
</protein>
<feature type="domain" description="Myb-like" evidence="1">
    <location>
        <begin position="112"/>
        <end position="173"/>
    </location>
</feature>
<gene>
    <name evidence="3" type="ORF">PPRIM_AZ9-3.1.T0920137</name>
</gene>
<dbReference type="GO" id="GO:0005634">
    <property type="term" value="C:nucleus"/>
    <property type="evidence" value="ECO:0007669"/>
    <property type="project" value="TreeGrafter"/>
</dbReference>
<reference evidence="3" key="1">
    <citation type="submission" date="2021-01" db="EMBL/GenBank/DDBJ databases">
        <authorList>
            <consortium name="Genoscope - CEA"/>
            <person name="William W."/>
        </authorList>
    </citation>
    <scope>NUCLEOTIDE SEQUENCE</scope>
</reference>
<evidence type="ECO:0000259" key="1">
    <source>
        <dbReference type="PROSITE" id="PS50090"/>
    </source>
</evidence>
<dbReference type="InterPro" id="IPR050560">
    <property type="entry name" value="MYB_TF"/>
</dbReference>
<evidence type="ECO:0000259" key="2">
    <source>
        <dbReference type="PROSITE" id="PS51294"/>
    </source>
</evidence>
<dbReference type="Proteomes" id="UP000688137">
    <property type="component" value="Unassembled WGS sequence"/>
</dbReference>
<feature type="domain" description="HTH myb-type" evidence="2">
    <location>
        <begin position="112"/>
        <end position="177"/>
    </location>
</feature>
<dbReference type="OMA" id="SKIGCNE"/>
<evidence type="ECO:0000313" key="4">
    <source>
        <dbReference type="Proteomes" id="UP000688137"/>
    </source>
</evidence>
<sequence>MNSSQSSFTDLNDWALVYQNLQTIEPEYLSLKLKLHFKTIPNFDDFIKLYESSKIGCNEDWNHNEEIFLQLVVLSLNPRCIKNRFDWEKIQKLMPKYRSLSELCFKFQSFYKAQLPRQPWSSFEDKALLQIILDNTSRCKKKWSSIANQYNLNCQSEILRNAKQCRERWNNKLDPQINREQWSRSEELHFLQLLLQNGRRWADISLKLSMITKYKRRTEFALKHKFKQLQKYYGHKAKRLNKTDFEISPRWNIPEVDMILSKIEIIQEKQKKTRTQEYSYCEFLRPTFEFSLVIIKNGCLIKL</sequence>
<dbReference type="InterPro" id="IPR017930">
    <property type="entry name" value="Myb_dom"/>
</dbReference>
<accession>A0A8S1NLX6</accession>
<dbReference type="InterPro" id="IPR001005">
    <property type="entry name" value="SANT/Myb"/>
</dbReference>
<dbReference type="AlphaFoldDB" id="A0A8S1NLX6"/>
<dbReference type="PANTHER" id="PTHR45614">
    <property type="entry name" value="MYB PROTEIN-RELATED"/>
    <property type="match status" value="1"/>
</dbReference>
<dbReference type="PROSITE" id="PS50090">
    <property type="entry name" value="MYB_LIKE"/>
    <property type="match status" value="2"/>
</dbReference>
<name>A0A8S1NLX6_PARPR</name>
<dbReference type="GO" id="GO:0000981">
    <property type="term" value="F:DNA-binding transcription factor activity, RNA polymerase II-specific"/>
    <property type="evidence" value="ECO:0007669"/>
    <property type="project" value="TreeGrafter"/>
</dbReference>
<dbReference type="PROSITE" id="PS51294">
    <property type="entry name" value="HTH_MYB"/>
    <property type="match status" value="1"/>
</dbReference>
<keyword evidence="4" id="KW-1185">Reference proteome</keyword>
<proteinExistence type="predicted"/>
<dbReference type="PANTHER" id="PTHR45614:SF271">
    <property type="entry name" value="MYB DNA BINDING PROTEIN_ TRANSCRIPTION FACTOR-LIKE PROTEIN"/>
    <property type="match status" value="1"/>
</dbReference>
<dbReference type="SMART" id="SM00717">
    <property type="entry name" value="SANT"/>
    <property type="match status" value="3"/>
</dbReference>
<evidence type="ECO:0000313" key="3">
    <source>
        <dbReference type="EMBL" id="CAD8093130.1"/>
    </source>
</evidence>
<dbReference type="EMBL" id="CAJJDM010000095">
    <property type="protein sequence ID" value="CAD8093130.1"/>
    <property type="molecule type" value="Genomic_DNA"/>
</dbReference>